<keyword evidence="1" id="KW-0175">Coiled coil</keyword>
<organism evidence="4 5">
    <name type="scientific">Thioalkalivibrio halophilus</name>
    <dbReference type="NCBI Taxonomy" id="252474"/>
    <lineage>
        <taxon>Bacteria</taxon>
        <taxon>Pseudomonadati</taxon>
        <taxon>Pseudomonadota</taxon>
        <taxon>Gammaproteobacteria</taxon>
        <taxon>Chromatiales</taxon>
        <taxon>Ectothiorhodospiraceae</taxon>
        <taxon>Thioalkalivibrio</taxon>
    </lineage>
</organism>
<dbReference type="RefSeq" id="WP_024329737.1">
    <property type="nucleotide sequence ID" value="NZ_MUZR01000008.1"/>
</dbReference>
<feature type="region of interest" description="Disordered" evidence="2">
    <location>
        <begin position="303"/>
        <end position="342"/>
    </location>
</feature>
<feature type="coiled-coil region" evidence="1">
    <location>
        <begin position="118"/>
        <end position="194"/>
    </location>
</feature>
<evidence type="ECO:0000256" key="1">
    <source>
        <dbReference type="SAM" id="Coils"/>
    </source>
</evidence>
<dbReference type="AlphaFoldDB" id="A0A1V3A0H0"/>
<reference evidence="4 5" key="1">
    <citation type="submission" date="2017-02" db="EMBL/GenBank/DDBJ databases">
        <title>Genomic diversity within the haloalkaliphilic genus Thioalkalivibrio.</title>
        <authorList>
            <person name="Ahn A.-C."/>
            <person name="Meier-Kolthoff J."/>
            <person name="Overmars L."/>
            <person name="Richter M."/>
            <person name="Woyke T."/>
            <person name="Sorokin D.Y."/>
            <person name="Muyzer G."/>
        </authorList>
    </citation>
    <scope>NUCLEOTIDE SEQUENCE [LARGE SCALE GENOMIC DNA]</scope>
    <source>
        <strain evidence="4 5">HL17</strain>
    </source>
</reference>
<dbReference type="PROSITE" id="PS51257">
    <property type="entry name" value="PROKAR_LIPOPROTEIN"/>
    <property type="match status" value="1"/>
</dbReference>
<gene>
    <name evidence="4" type="ORF">B1A74_03170</name>
</gene>
<keyword evidence="5" id="KW-1185">Reference proteome</keyword>
<evidence type="ECO:0000256" key="3">
    <source>
        <dbReference type="SAM" id="SignalP"/>
    </source>
</evidence>
<keyword evidence="3" id="KW-0732">Signal</keyword>
<comment type="caution">
    <text evidence="4">The sequence shown here is derived from an EMBL/GenBank/DDBJ whole genome shotgun (WGS) entry which is preliminary data.</text>
</comment>
<feature type="compositionally biased region" description="Basic and acidic residues" evidence="2">
    <location>
        <begin position="311"/>
        <end position="342"/>
    </location>
</feature>
<evidence type="ECO:0000256" key="2">
    <source>
        <dbReference type="SAM" id="MobiDB-lite"/>
    </source>
</evidence>
<name>A0A1V3A0H0_9GAMM</name>
<dbReference type="OrthoDB" id="5784733at2"/>
<dbReference type="EMBL" id="MUZR01000008">
    <property type="protein sequence ID" value="OOC10844.1"/>
    <property type="molecule type" value="Genomic_DNA"/>
</dbReference>
<evidence type="ECO:0000313" key="4">
    <source>
        <dbReference type="EMBL" id="OOC10844.1"/>
    </source>
</evidence>
<accession>A0A1V3A0H0</accession>
<dbReference type="Proteomes" id="UP000189177">
    <property type="component" value="Unassembled WGS sequence"/>
</dbReference>
<feature type="chain" id="PRO_5010734067" evidence="3">
    <location>
        <begin position="19"/>
        <end position="478"/>
    </location>
</feature>
<sequence length="478" mass="54087">MKRTLLVAGVSAALAVLATGCDSYPTEAEIDFDALESEEERAVARMIWVEFEETLETGWSFMLSTEVEAELEPVAAHLEELSDYLDTPGDGSKPELLYEGPESEALRAAHSEYLEVRRSIKAEREEEIEARREELSQELSSIDADLAETEEAIEAREAMLRDEVEAVSELEDEIEEAEQEFEDIRETVRQELNEAIEAEDLPINTLDHLRRYSWREWEKGPGEECPRPDSSLTVDARDSHGVCLFATPTPYRDPSPFDGGEGVNEVLDPILASRLLEAYEVTEELGPIGRNAPEDSLRGELRQARQTLSERQNEADSKHGSARDLNRKHSRSERERERVQGRLDGVERAEPNVQSFEVREEQQALQRSRREYRDALIRTTVEDHAQPAGEMTDEGTFPVEGKEGMVVAVMAAQDARASQSWEWSISLFTTPLEEEMADRNRVPIDPVEGEAGRAVFDEKDRDTMTREAYLVVGQELMD</sequence>
<protein>
    <submittedName>
        <fullName evidence="4">Uncharacterized protein</fullName>
    </submittedName>
</protein>
<evidence type="ECO:0000313" key="5">
    <source>
        <dbReference type="Proteomes" id="UP000189177"/>
    </source>
</evidence>
<proteinExistence type="predicted"/>
<feature type="signal peptide" evidence="3">
    <location>
        <begin position="1"/>
        <end position="18"/>
    </location>
</feature>